<accession>A0A2T0FC34</accession>
<dbReference type="GO" id="GO:0030234">
    <property type="term" value="F:enzyme regulator activity"/>
    <property type="evidence" value="ECO:0007669"/>
    <property type="project" value="InterPro"/>
</dbReference>
<dbReference type="GO" id="GO:0008541">
    <property type="term" value="C:proteasome regulatory particle, lid subcomplex"/>
    <property type="evidence" value="ECO:0007669"/>
    <property type="project" value="TreeGrafter"/>
</dbReference>
<dbReference type="Proteomes" id="UP000238350">
    <property type="component" value="Unassembled WGS sequence"/>
</dbReference>
<feature type="compositionally biased region" description="Acidic residues" evidence="3">
    <location>
        <begin position="460"/>
        <end position="472"/>
    </location>
</feature>
<gene>
    <name evidence="5" type="ORF">B9G98_00193</name>
</gene>
<proteinExistence type="inferred from homology"/>
<evidence type="ECO:0000313" key="6">
    <source>
        <dbReference type="Proteomes" id="UP000238350"/>
    </source>
</evidence>
<feature type="compositionally biased region" description="Basic and acidic residues" evidence="3">
    <location>
        <begin position="441"/>
        <end position="455"/>
    </location>
</feature>
<dbReference type="Pfam" id="PF01399">
    <property type="entry name" value="PCI"/>
    <property type="match status" value="1"/>
</dbReference>
<protein>
    <submittedName>
        <fullName evidence="5">Putative 26S proteasome regulatory subunit rpn3</fullName>
    </submittedName>
</protein>
<dbReference type="AlphaFoldDB" id="A0A2T0FC34"/>
<dbReference type="GeneID" id="36513942"/>
<evidence type="ECO:0000256" key="3">
    <source>
        <dbReference type="SAM" id="MobiDB-lite"/>
    </source>
</evidence>
<evidence type="ECO:0000256" key="2">
    <source>
        <dbReference type="ARBA" id="ARBA00022942"/>
    </source>
</evidence>
<dbReference type="InterPro" id="IPR013586">
    <property type="entry name" value="PSMD3_C"/>
</dbReference>
<dbReference type="Pfam" id="PF08375">
    <property type="entry name" value="Rpn3_C"/>
    <property type="match status" value="1"/>
</dbReference>
<dbReference type="InterPro" id="IPR036390">
    <property type="entry name" value="WH_DNA-bd_sf"/>
</dbReference>
<keyword evidence="2 5" id="KW-0647">Proteasome</keyword>
<evidence type="ECO:0000256" key="1">
    <source>
        <dbReference type="ARBA" id="ARBA00007912"/>
    </source>
</evidence>
<name>A0A2T0FC34_9ASCO</name>
<reference evidence="5 6" key="1">
    <citation type="submission" date="2017-04" db="EMBL/GenBank/DDBJ databases">
        <title>Genome sequencing of [Candida] sorbophila.</title>
        <authorList>
            <person name="Ahn J.O."/>
        </authorList>
    </citation>
    <scope>NUCLEOTIDE SEQUENCE [LARGE SCALE GENOMIC DNA]</scope>
    <source>
        <strain evidence="5 6">DS02</strain>
    </source>
</reference>
<keyword evidence="6" id="KW-1185">Reference proteome</keyword>
<dbReference type="SUPFAM" id="SSF46785">
    <property type="entry name" value="Winged helix' DNA-binding domain"/>
    <property type="match status" value="1"/>
</dbReference>
<feature type="region of interest" description="Disordered" evidence="3">
    <location>
        <begin position="441"/>
        <end position="472"/>
    </location>
</feature>
<sequence>MTNGPVDEIKHNFVYLDKALSGYDARFTLKVLRGLPALRRQLDSEVLGEIIKSTYPQNDPAGQELLRVVASGEAAGTVATKMSDGTEDAVIELPSPETDAYVHLLVQIWLLHRDVPDQFYTFSQTALAHLRKYDRRSLDFVVAKIWFYYVRAAELTDNLEHVVPPLMAGLRTATLRHDAETQGMLVILLLRSYLLLNKISQAAGIISKTSFPPAASNSLAARYYYYLSRVSAIQLDYSSAFEQITAAIRKVPQSPASIGFLQTAHKLSIVIELLMGEIPDREVFKKPEFRRSLAPYLALTRAVRAGDIQQFGSVLVAEASALKADHNYALACRLRQNVIKTGIRILSLTYSRISLKDICIKLCLDGEESAEYIVAKAIRDGVIDAEINHQYGYMQSKEVTDIYSTAEPQYTFHERIKFCMALHDDSVKAMRYLSPDHAADLKEAEEAREREKELVTEIQEGTDLEDDDDFEL</sequence>
<dbReference type="PANTHER" id="PTHR10758:SF2">
    <property type="entry name" value="26S PROTEASOME NON-ATPASE REGULATORY SUBUNIT 3"/>
    <property type="match status" value="1"/>
</dbReference>
<dbReference type="InterPro" id="IPR000717">
    <property type="entry name" value="PCI_dom"/>
</dbReference>
<dbReference type="EMBL" id="NDIQ01000001">
    <property type="protein sequence ID" value="PRT52573.1"/>
    <property type="molecule type" value="Genomic_DNA"/>
</dbReference>
<dbReference type="SMART" id="SM00753">
    <property type="entry name" value="PAM"/>
    <property type="match status" value="1"/>
</dbReference>
<dbReference type="InterPro" id="IPR057985">
    <property type="entry name" value="TPR_PSMD3_N"/>
</dbReference>
<organism evidence="5 6">
    <name type="scientific">Wickerhamiella sorbophila</name>
    <dbReference type="NCBI Taxonomy" id="45607"/>
    <lineage>
        <taxon>Eukaryota</taxon>
        <taxon>Fungi</taxon>
        <taxon>Dikarya</taxon>
        <taxon>Ascomycota</taxon>
        <taxon>Saccharomycotina</taxon>
        <taxon>Dipodascomycetes</taxon>
        <taxon>Dipodascales</taxon>
        <taxon>Trichomonascaceae</taxon>
        <taxon>Wickerhamiella</taxon>
    </lineage>
</organism>
<dbReference type="PANTHER" id="PTHR10758">
    <property type="entry name" value="26S PROTEASOME NON-ATPASE REGULATORY SUBUNIT 3/COP9 SIGNALOSOME COMPLEX SUBUNIT 3"/>
    <property type="match status" value="1"/>
</dbReference>
<dbReference type="OrthoDB" id="1713558at2759"/>
<dbReference type="Pfam" id="PF25573">
    <property type="entry name" value="TPR_PSMD3_N"/>
    <property type="match status" value="1"/>
</dbReference>
<dbReference type="GO" id="GO:0042176">
    <property type="term" value="P:regulation of protein catabolic process"/>
    <property type="evidence" value="ECO:0007669"/>
    <property type="project" value="InterPro"/>
</dbReference>
<dbReference type="SMART" id="SM00088">
    <property type="entry name" value="PINT"/>
    <property type="match status" value="1"/>
</dbReference>
<dbReference type="PROSITE" id="PS50250">
    <property type="entry name" value="PCI"/>
    <property type="match status" value="1"/>
</dbReference>
<feature type="domain" description="PCI" evidence="4">
    <location>
        <begin position="221"/>
        <end position="401"/>
    </location>
</feature>
<evidence type="ECO:0000259" key="4">
    <source>
        <dbReference type="PROSITE" id="PS50250"/>
    </source>
</evidence>
<dbReference type="RefSeq" id="XP_024662519.1">
    <property type="nucleotide sequence ID" value="XM_024806751.1"/>
</dbReference>
<comment type="caution">
    <text evidence="5">The sequence shown here is derived from an EMBL/GenBank/DDBJ whole genome shotgun (WGS) entry which is preliminary data.</text>
</comment>
<dbReference type="STRING" id="45607.A0A2T0FC34"/>
<evidence type="ECO:0000313" key="5">
    <source>
        <dbReference type="EMBL" id="PRT52573.1"/>
    </source>
</evidence>
<dbReference type="InterPro" id="IPR050756">
    <property type="entry name" value="CSN3"/>
</dbReference>
<comment type="similarity">
    <text evidence="1">Belongs to the proteasome subunit S3 family.</text>
</comment>
<dbReference type="GO" id="GO:0006511">
    <property type="term" value="P:ubiquitin-dependent protein catabolic process"/>
    <property type="evidence" value="ECO:0007669"/>
    <property type="project" value="TreeGrafter"/>
</dbReference>